<protein>
    <submittedName>
        <fullName evidence="6">Unannotated protein</fullName>
    </submittedName>
</protein>
<evidence type="ECO:0000259" key="5">
    <source>
        <dbReference type="Pfam" id="PF04577"/>
    </source>
</evidence>
<dbReference type="PANTHER" id="PTHR20961">
    <property type="entry name" value="GLYCOSYLTRANSFERASE"/>
    <property type="match status" value="1"/>
</dbReference>
<evidence type="ECO:0000256" key="4">
    <source>
        <dbReference type="SAM" id="Coils"/>
    </source>
</evidence>
<dbReference type="InterPro" id="IPR049625">
    <property type="entry name" value="Glyco_transf_61_cat"/>
</dbReference>
<keyword evidence="3" id="KW-0325">Glycoprotein</keyword>
<evidence type="ECO:0000256" key="3">
    <source>
        <dbReference type="ARBA" id="ARBA00023180"/>
    </source>
</evidence>
<feature type="coiled-coil region" evidence="4">
    <location>
        <begin position="16"/>
        <end position="43"/>
    </location>
</feature>
<accession>A0A6J7KYH2</accession>
<evidence type="ECO:0000256" key="2">
    <source>
        <dbReference type="ARBA" id="ARBA00022679"/>
    </source>
</evidence>
<dbReference type="EMBL" id="CAFBNF010000302">
    <property type="protein sequence ID" value="CAB4961528.1"/>
    <property type="molecule type" value="Genomic_DNA"/>
</dbReference>
<sequence>MSDDDRAGFLREPEELAGVRAQLQSQIDAARNLEDEMRAARFQQARAGVLKGYETLVPLDAERILIERERHVAQQAAVGYTVKLAAARVKLVEAEHRQSGVDLVRAPSSGTVFLPDVPSLSVFDDSASHLSSVRIGALNVPRARLSDVAYFPDVAVPIATSGYVPLEPFGWPEVHDFWIRVEGQKSVDLDQLTLVDEDVCILSNIFSMTFGHWLTEELVSLYVHEMSGFTGKYVIDDRHGEGLPSFVNESLVLLGIGDDRLITKLNGPTRFRSVTYAPVITHDFAAVYPDVYLGYREWMYAAAGVSEPTGGRRIWLARDKRLSGGRSGLINEDEVRELIERHGFEIEDPGQLPFADQIRMMADVSVWAGAHGSAARNALFMPRRSTVIECFSPYLANKSNSAYFRLLQHDYRMIMMETAYDDYPWGVEVFVDIEHLALILDGLDND</sequence>
<keyword evidence="4" id="KW-0175">Coiled coil</keyword>
<keyword evidence="2" id="KW-0808">Transferase</keyword>
<gene>
    <name evidence="6" type="ORF">UFOPK3773_02023</name>
</gene>
<keyword evidence="1" id="KW-0328">Glycosyltransferase</keyword>
<evidence type="ECO:0000256" key="1">
    <source>
        <dbReference type="ARBA" id="ARBA00022676"/>
    </source>
</evidence>
<reference evidence="6" key="1">
    <citation type="submission" date="2020-05" db="EMBL/GenBank/DDBJ databases">
        <authorList>
            <person name="Chiriac C."/>
            <person name="Salcher M."/>
            <person name="Ghai R."/>
            <person name="Kavagutti S V."/>
        </authorList>
    </citation>
    <scope>NUCLEOTIDE SEQUENCE</scope>
</reference>
<dbReference type="GO" id="GO:0016757">
    <property type="term" value="F:glycosyltransferase activity"/>
    <property type="evidence" value="ECO:0007669"/>
    <property type="project" value="UniProtKB-KW"/>
</dbReference>
<dbReference type="Pfam" id="PF04577">
    <property type="entry name" value="Glyco_transf_61"/>
    <property type="match status" value="1"/>
</dbReference>
<proteinExistence type="predicted"/>
<organism evidence="6">
    <name type="scientific">freshwater metagenome</name>
    <dbReference type="NCBI Taxonomy" id="449393"/>
    <lineage>
        <taxon>unclassified sequences</taxon>
        <taxon>metagenomes</taxon>
        <taxon>ecological metagenomes</taxon>
    </lineage>
</organism>
<dbReference type="InterPro" id="IPR007657">
    <property type="entry name" value="Glycosyltransferase_61"/>
</dbReference>
<evidence type="ECO:0000313" key="6">
    <source>
        <dbReference type="EMBL" id="CAB4961528.1"/>
    </source>
</evidence>
<dbReference type="AlphaFoldDB" id="A0A6J7KYH2"/>
<feature type="domain" description="Glycosyltransferase 61 catalytic" evidence="5">
    <location>
        <begin position="210"/>
        <end position="388"/>
    </location>
</feature>
<name>A0A6J7KYH2_9ZZZZ</name>